<evidence type="ECO:0000313" key="2">
    <source>
        <dbReference type="Proteomes" id="UP000029492"/>
    </source>
</evidence>
<dbReference type="Proteomes" id="UP000029492">
    <property type="component" value="Chromosome"/>
</dbReference>
<dbReference type="EMBL" id="CP003811">
    <property type="protein sequence ID" value="AIQ87769.1"/>
    <property type="molecule type" value="Genomic_DNA"/>
</dbReference>
<organism evidence="1 2">
    <name type="scientific">Methylobacterium oryzae CBMB20</name>
    <dbReference type="NCBI Taxonomy" id="693986"/>
    <lineage>
        <taxon>Bacteria</taxon>
        <taxon>Pseudomonadati</taxon>
        <taxon>Pseudomonadota</taxon>
        <taxon>Alphaproteobacteria</taxon>
        <taxon>Hyphomicrobiales</taxon>
        <taxon>Methylobacteriaceae</taxon>
        <taxon>Methylobacterium</taxon>
    </lineage>
</organism>
<name>A0A089PZG6_9HYPH</name>
<dbReference type="HOGENOM" id="CLU_3154763_0_0_5"/>
<evidence type="ECO:0000313" key="1">
    <source>
        <dbReference type="EMBL" id="AIQ87769.1"/>
    </source>
</evidence>
<dbReference type="AlphaFoldDB" id="A0A089PZG6"/>
<accession>A0A089PZG6</accession>
<keyword evidence="2" id="KW-1185">Reference proteome</keyword>
<dbReference type="KEGG" id="mor:MOC_0014"/>
<gene>
    <name evidence="1" type="ORF">MOC_0014</name>
</gene>
<sequence>MPVLLKLGLVVSQSAQGQGREISAWFITEAGRAHPAEIDGALTGRRRL</sequence>
<protein>
    <submittedName>
        <fullName evidence="1">Protein of unassigned function</fullName>
    </submittedName>
</protein>
<reference evidence="1 2" key="1">
    <citation type="journal article" date="2014" name="PLoS ONE">
        <title>Genome Information of Methylobacterium oryzae, a Plant-Probiotic Methylotroph in the Phyllosphere.</title>
        <authorList>
            <person name="Kwak M.J."/>
            <person name="Jeong H."/>
            <person name="Madhaiyan M."/>
            <person name="Lee Y."/>
            <person name="Sa T.M."/>
            <person name="Oh T.K."/>
            <person name="Kim J.F."/>
        </authorList>
    </citation>
    <scope>NUCLEOTIDE SEQUENCE [LARGE SCALE GENOMIC DNA]</scope>
    <source>
        <strain evidence="1 2">CBMB20</strain>
    </source>
</reference>
<proteinExistence type="predicted"/>